<dbReference type="Gene3D" id="3.90.228.10">
    <property type="match status" value="1"/>
</dbReference>
<evidence type="ECO:0000256" key="2">
    <source>
        <dbReference type="ARBA" id="ARBA00022679"/>
    </source>
</evidence>
<dbReference type="GO" id="GO:0016779">
    <property type="term" value="F:nucleotidyltransferase activity"/>
    <property type="evidence" value="ECO:0007669"/>
    <property type="project" value="UniProtKB-KW"/>
</dbReference>
<dbReference type="SUPFAM" id="SSF56399">
    <property type="entry name" value="ADP-ribosylation"/>
    <property type="match status" value="1"/>
</dbReference>
<dbReference type="InterPro" id="IPR012317">
    <property type="entry name" value="Poly(ADP-ribose)pol_cat_dom"/>
</dbReference>
<keyword evidence="3" id="KW-0548">Nucleotidyltransferase</keyword>
<feature type="domain" description="PARP catalytic" evidence="6">
    <location>
        <begin position="116"/>
        <end position="195"/>
    </location>
</feature>
<reference evidence="8" key="1">
    <citation type="submission" date="2021-01" db="EMBL/GenBank/DDBJ databases">
        <authorList>
            <person name="Corre E."/>
            <person name="Pelletier E."/>
            <person name="Niang G."/>
            <person name="Scheremetjew M."/>
            <person name="Finn R."/>
            <person name="Kale V."/>
            <person name="Holt S."/>
            <person name="Cochrane G."/>
            <person name="Meng A."/>
            <person name="Brown T."/>
            <person name="Cohen L."/>
        </authorList>
    </citation>
    <scope>NUCLEOTIDE SEQUENCE</scope>
    <source>
        <strain evidence="8">CCMP1594</strain>
    </source>
</reference>
<dbReference type="PANTHER" id="PTHR21328">
    <property type="entry name" value="POLY ADP-RIBOSE POLYMERASE FAMILY, MEMBER PARP"/>
    <property type="match status" value="1"/>
</dbReference>
<dbReference type="GO" id="GO:0003950">
    <property type="term" value="F:NAD+ poly-ADP-ribosyltransferase activity"/>
    <property type="evidence" value="ECO:0007669"/>
    <property type="project" value="InterPro"/>
</dbReference>
<evidence type="ECO:0000259" key="6">
    <source>
        <dbReference type="Pfam" id="PF00644"/>
    </source>
</evidence>
<keyword evidence="5" id="KW-0472">Membrane</keyword>
<proteinExistence type="predicted"/>
<keyword evidence="2" id="KW-0808">Transferase</keyword>
<dbReference type="AlphaFoldDB" id="A0A7S4G383"/>
<evidence type="ECO:0000256" key="5">
    <source>
        <dbReference type="SAM" id="Phobius"/>
    </source>
</evidence>
<organism evidence="8">
    <name type="scientific">Eutreptiella gymnastica</name>
    <dbReference type="NCBI Taxonomy" id="73025"/>
    <lineage>
        <taxon>Eukaryota</taxon>
        <taxon>Discoba</taxon>
        <taxon>Euglenozoa</taxon>
        <taxon>Euglenida</taxon>
        <taxon>Spirocuta</taxon>
        <taxon>Euglenophyceae</taxon>
        <taxon>Eutreptiales</taxon>
        <taxon>Eutreptiaceae</taxon>
        <taxon>Eutreptiella</taxon>
    </lineage>
</organism>
<evidence type="ECO:0000256" key="3">
    <source>
        <dbReference type="ARBA" id="ARBA00022695"/>
    </source>
</evidence>
<evidence type="ECO:0000256" key="4">
    <source>
        <dbReference type="ARBA" id="ARBA00023027"/>
    </source>
</evidence>
<dbReference type="Pfam" id="PF18084">
    <property type="entry name" value="ARTD15_N"/>
    <property type="match status" value="1"/>
</dbReference>
<feature type="transmembrane region" description="Helical" evidence="5">
    <location>
        <begin position="270"/>
        <end position="287"/>
    </location>
</feature>
<dbReference type="EMBL" id="HBJA01101698">
    <property type="protein sequence ID" value="CAE0823840.1"/>
    <property type="molecule type" value="Transcribed_RNA"/>
</dbReference>
<evidence type="ECO:0000256" key="1">
    <source>
        <dbReference type="ARBA" id="ARBA00022676"/>
    </source>
</evidence>
<dbReference type="InterPro" id="IPR051838">
    <property type="entry name" value="ARTD_PARP"/>
</dbReference>
<evidence type="ECO:0008006" key="9">
    <source>
        <dbReference type="Google" id="ProtNLM"/>
    </source>
</evidence>
<protein>
    <recommendedName>
        <fullName evidence="9">Poly [ADP-ribose] polymerase</fullName>
    </recommendedName>
</protein>
<dbReference type="InterPro" id="IPR041400">
    <property type="entry name" value="PARP16_N"/>
</dbReference>
<evidence type="ECO:0000259" key="7">
    <source>
        <dbReference type="Pfam" id="PF18084"/>
    </source>
</evidence>
<keyword evidence="1" id="KW-0328">Glycosyltransferase</keyword>
<evidence type="ECO:0000313" key="8">
    <source>
        <dbReference type="EMBL" id="CAE0823840.1"/>
    </source>
</evidence>
<keyword evidence="4" id="KW-0520">NAD</keyword>
<keyword evidence="5" id="KW-0812">Transmembrane</keyword>
<sequence length="312" mass="35124">MCPEVYDCVVSLLSGAANSYRKASTLNPFPKAFVTESKDRDYDRLCNCLRRLPSPKEFSEENLTIELDDDLRSVVQFISNDIVKMRNVAVSEVKQHFGSCSASLHPNYCFELLHNPDSSSVQEFQALKAKYGSQTAFHGSTIENWHCIVNTGLRNFSGTDKQKTGALFGEGIYLSTMLSVATDFSRSGEGWSKSTTLGRRIRAVGLCEVVKHPEAVQRKESEETKRGSSLASVPNAYIVVQSSACVQVKYLLIYTESRGGGDDKPAPSRFKYMILFYLVLLLAIVLSRAENRAYVKYTVRKFNKTYLRKWLR</sequence>
<accession>A0A7S4G383</accession>
<keyword evidence="5" id="KW-1133">Transmembrane helix</keyword>
<feature type="domain" description="PARP16 N-terminal" evidence="7">
    <location>
        <begin position="6"/>
        <end position="64"/>
    </location>
</feature>
<name>A0A7S4G383_9EUGL</name>
<gene>
    <name evidence="8" type="ORF">EGYM00163_LOCUS35043</name>
</gene>
<dbReference type="Pfam" id="PF00644">
    <property type="entry name" value="PARP"/>
    <property type="match status" value="1"/>
</dbReference>